<dbReference type="SUPFAM" id="SSF46565">
    <property type="entry name" value="Chaperone J-domain"/>
    <property type="match status" value="1"/>
</dbReference>
<evidence type="ECO:0000313" key="5">
    <source>
        <dbReference type="EMBL" id="PNH02474.1"/>
    </source>
</evidence>
<feature type="compositionally biased region" description="Gly residues" evidence="3">
    <location>
        <begin position="320"/>
        <end position="337"/>
    </location>
</feature>
<feature type="compositionally biased region" description="Gly residues" evidence="3">
    <location>
        <begin position="378"/>
        <end position="404"/>
    </location>
</feature>
<feature type="compositionally biased region" description="Low complexity" evidence="3">
    <location>
        <begin position="271"/>
        <end position="296"/>
    </location>
</feature>
<dbReference type="PROSITE" id="PS50076">
    <property type="entry name" value="DNAJ_2"/>
    <property type="match status" value="1"/>
</dbReference>
<gene>
    <name evidence="5" type="ORF">TSOC_011539</name>
</gene>
<dbReference type="SMART" id="SM00271">
    <property type="entry name" value="DnaJ"/>
    <property type="match status" value="1"/>
</dbReference>
<feature type="compositionally biased region" description="Low complexity" evidence="3">
    <location>
        <begin position="37"/>
        <end position="71"/>
    </location>
</feature>
<keyword evidence="6" id="KW-1185">Reference proteome</keyword>
<dbReference type="CDD" id="cd06257">
    <property type="entry name" value="DnaJ"/>
    <property type="match status" value="1"/>
</dbReference>
<feature type="region of interest" description="Disordered" evidence="3">
    <location>
        <begin position="197"/>
        <end position="339"/>
    </location>
</feature>
<comment type="caution">
    <text evidence="5">The sequence shown here is derived from an EMBL/GenBank/DDBJ whole genome shotgun (WGS) entry which is preliminary data.</text>
</comment>
<proteinExistence type="predicted"/>
<dbReference type="Proteomes" id="UP000236333">
    <property type="component" value="Unassembled WGS sequence"/>
</dbReference>
<feature type="domain" description="J" evidence="4">
    <location>
        <begin position="837"/>
        <end position="904"/>
    </location>
</feature>
<evidence type="ECO:0000256" key="1">
    <source>
        <dbReference type="ARBA" id="ARBA00023054"/>
    </source>
</evidence>
<dbReference type="EMBL" id="PGGS01000648">
    <property type="protein sequence ID" value="PNH02474.1"/>
    <property type="molecule type" value="Genomic_DNA"/>
</dbReference>
<evidence type="ECO:0000256" key="2">
    <source>
        <dbReference type="SAM" id="Coils"/>
    </source>
</evidence>
<dbReference type="Gene3D" id="1.10.287.110">
    <property type="entry name" value="DnaJ domain"/>
    <property type="match status" value="1"/>
</dbReference>
<feature type="compositionally biased region" description="Basic and acidic residues" evidence="3">
    <location>
        <begin position="405"/>
        <end position="420"/>
    </location>
</feature>
<dbReference type="InterPro" id="IPR001623">
    <property type="entry name" value="DnaJ_domain"/>
</dbReference>
<feature type="compositionally biased region" description="Low complexity" evidence="3">
    <location>
        <begin position="304"/>
        <end position="313"/>
    </location>
</feature>
<feature type="coiled-coil region" evidence="2">
    <location>
        <begin position="586"/>
        <end position="634"/>
    </location>
</feature>
<evidence type="ECO:0000256" key="3">
    <source>
        <dbReference type="SAM" id="MobiDB-lite"/>
    </source>
</evidence>
<name>A0A2J7ZQC7_9CHLO</name>
<dbReference type="OrthoDB" id="10250354at2759"/>
<dbReference type="PANTHER" id="PTHR32083:SF48">
    <property type="entry name" value="TRANS-GOLGI NETWORK-LOCALIZED SYP41-INTERACTING PROTEIN 1"/>
    <property type="match status" value="1"/>
</dbReference>
<feature type="coiled-coil region" evidence="2">
    <location>
        <begin position="122"/>
        <end position="156"/>
    </location>
</feature>
<dbReference type="Pfam" id="PF00226">
    <property type="entry name" value="DnaJ"/>
    <property type="match status" value="1"/>
</dbReference>
<dbReference type="AlphaFoldDB" id="A0A2J7ZQC7"/>
<evidence type="ECO:0000259" key="4">
    <source>
        <dbReference type="PROSITE" id="PS50076"/>
    </source>
</evidence>
<sequence length="916" mass="93867">MLLLSSRRAGVSNLGLRQTRRPGGCLAARRVLEPAPSHQLLHSQQQQLLPSPRACAAASAASGDPPAKPAAELSTDGGAGRPAEPTTKRSGRAVELMAAALRTALSNPTVLAALRSDPDGEVALLRSELARQAERVRQLEAQVAAVQQAAAEAQTCLLDVVRAELAMRVRSLEERVGHLDWCIIDPSEEMEAACDRLEDRAEEAAAAAAGEEEEAEEEAEGEGEEAIEGEETEEEADTPEGEAVAGEESKEELDVVEGVVAAGEEADEPEQQAQALCAELEAAEAAQQVPPALEAAPPERDARAPTVAAAKANAADRDGGGGGGDGDGPDAGVGVTAGSGSVADGSAAGGGGACRPGAEEGGAVGHLGAPAGVRAAEAGGGGGPAGGGGGGSGDGGGGGGGDGGGGKDDGNTGGGGKDDGSSGAGAFDWLRGWGPAQVLVTLWAAVAGVRYILQVTPQGSRGTGSATGCARWDAGDVVTPENCRVGLKVVRGPDWSERVNGNEDGGAGRACVLSYERPCGEQQQLPQAGARHAANNGSSTAYPRLALASQLQPLQSELLDALRRERQQQPAASGSGGKPEHWPETLQQANIHLTRLAAEGEALREQLAARGREAEQRQEELRDAQAQLSFLHDECEALRSWRAEAQRQHNRTVFALRQREAELEAARDCAAAAHTASRTELAAARDSAAAAQAMGRAELAAVKDFAAAAEAAGRAELEVVRGSAAAAAAFLRAELKTAVAQSETLRGTLAGALSVLRVAREREEAGRAERVAAATGAAEARRALRQLLKEQDSNAKMEAAALRARIAALEAAEAAWKEAKRKEDAQRVQQVFRSAGTPYKMLKLQLDCSAEEVKEAYRSLALQLHPDKCGAEGAGEAFGLATAARDSLLELCAASQRAKSIARGAGAYAHGAGASA</sequence>
<feature type="compositionally biased region" description="Acidic residues" evidence="3">
    <location>
        <begin position="210"/>
        <end position="240"/>
    </location>
</feature>
<dbReference type="InterPro" id="IPR036869">
    <property type="entry name" value="J_dom_sf"/>
</dbReference>
<organism evidence="5 6">
    <name type="scientific">Tetrabaena socialis</name>
    <dbReference type="NCBI Taxonomy" id="47790"/>
    <lineage>
        <taxon>Eukaryota</taxon>
        <taxon>Viridiplantae</taxon>
        <taxon>Chlorophyta</taxon>
        <taxon>core chlorophytes</taxon>
        <taxon>Chlorophyceae</taxon>
        <taxon>CS clade</taxon>
        <taxon>Chlamydomonadales</taxon>
        <taxon>Tetrabaenaceae</taxon>
        <taxon>Tetrabaena</taxon>
    </lineage>
</organism>
<evidence type="ECO:0000313" key="6">
    <source>
        <dbReference type="Proteomes" id="UP000236333"/>
    </source>
</evidence>
<keyword evidence="1 2" id="KW-0175">Coiled coil</keyword>
<dbReference type="GO" id="GO:0005856">
    <property type="term" value="C:cytoskeleton"/>
    <property type="evidence" value="ECO:0007669"/>
    <property type="project" value="TreeGrafter"/>
</dbReference>
<reference evidence="5 6" key="1">
    <citation type="journal article" date="2017" name="Mol. Biol. Evol.">
        <title>The 4-celled Tetrabaena socialis nuclear genome reveals the essential components for genetic control of cell number at the origin of multicellularity in the volvocine lineage.</title>
        <authorList>
            <person name="Featherston J."/>
            <person name="Arakaki Y."/>
            <person name="Hanschen E.R."/>
            <person name="Ferris P.J."/>
            <person name="Michod R.E."/>
            <person name="Olson B.J.S.C."/>
            <person name="Nozaki H."/>
            <person name="Durand P.M."/>
        </authorList>
    </citation>
    <scope>NUCLEOTIDE SEQUENCE [LARGE SCALE GENOMIC DNA]</scope>
    <source>
        <strain evidence="5 6">NIES-571</strain>
    </source>
</reference>
<feature type="region of interest" description="Disordered" evidence="3">
    <location>
        <begin position="375"/>
        <end position="420"/>
    </location>
</feature>
<feature type="region of interest" description="Disordered" evidence="3">
    <location>
        <begin position="37"/>
        <end position="91"/>
    </location>
</feature>
<protein>
    <submittedName>
        <fullName evidence="5">DnaJ subfamily C member 27</fullName>
    </submittedName>
</protein>
<accession>A0A2J7ZQC7</accession>
<dbReference type="PANTHER" id="PTHR32083">
    <property type="entry name" value="CILIA AND FLAGELLA-ASSOCIATED PROTEIN 58-RELATED"/>
    <property type="match status" value="1"/>
</dbReference>